<dbReference type="PROSITE" id="PS01248">
    <property type="entry name" value="EGF_LAM_1"/>
    <property type="match status" value="1"/>
</dbReference>
<keyword evidence="2 3" id="KW-1015">Disulfide bond</keyword>
<keyword evidence="6" id="KW-0732">Signal</keyword>
<dbReference type="InterPro" id="IPR000436">
    <property type="entry name" value="Sushi_SCR_CCP_dom"/>
</dbReference>
<organism evidence="9 10">
    <name type="scientific">Cutaneotrichosporon cavernicola</name>
    <dbReference type="NCBI Taxonomy" id="279322"/>
    <lineage>
        <taxon>Eukaryota</taxon>
        <taxon>Fungi</taxon>
        <taxon>Dikarya</taxon>
        <taxon>Basidiomycota</taxon>
        <taxon>Agaricomycotina</taxon>
        <taxon>Tremellomycetes</taxon>
        <taxon>Trichosporonales</taxon>
        <taxon>Trichosporonaceae</taxon>
        <taxon>Cutaneotrichosporon</taxon>
    </lineage>
</organism>
<protein>
    <recommendedName>
        <fullName evidence="11">EGF-like domain-containing protein</fullName>
    </recommendedName>
</protein>
<gene>
    <name evidence="9" type="ORF">CcaverHIS019_0608630</name>
</gene>
<dbReference type="PROSITE" id="PS00022">
    <property type="entry name" value="EGF_1"/>
    <property type="match status" value="1"/>
</dbReference>
<keyword evidence="1 3" id="KW-0245">EGF-like domain</keyword>
<dbReference type="InterPro" id="IPR000742">
    <property type="entry name" value="EGF"/>
</dbReference>
<dbReference type="EMBL" id="AP028217">
    <property type="protein sequence ID" value="BEI94404.1"/>
    <property type="molecule type" value="Genomic_DNA"/>
</dbReference>
<evidence type="ECO:0008006" key="11">
    <source>
        <dbReference type="Google" id="ProtNLM"/>
    </source>
</evidence>
<feature type="signal peptide" evidence="6">
    <location>
        <begin position="1"/>
        <end position="15"/>
    </location>
</feature>
<dbReference type="KEGG" id="ccac:CcaHIS019_0608630"/>
<dbReference type="PROSITE" id="PS50026">
    <property type="entry name" value="EGF_3"/>
    <property type="match status" value="1"/>
</dbReference>
<feature type="disulfide bond" evidence="3">
    <location>
        <begin position="157"/>
        <end position="166"/>
    </location>
</feature>
<evidence type="ECO:0000256" key="2">
    <source>
        <dbReference type="ARBA" id="ARBA00023157"/>
    </source>
</evidence>
<dbReference type="RefSeq" id="XP_060459669.1">
    <property type="nucleotide sequence ID" value="XM_060603369.1"/>
</dbReference>
<dbReference type="Gene3D" id="2.10.25.10">
    <property type="entry name" value="Laminin"/>
    <property type="match status" value="1"/>
</dbReference>
<feature type="domain" description="EGF-like" evidence="7">
    <location>
        <begin position="131"/>
        <end position="167"/>
    </location>
</feature>
<feature type="region of interest" description="Disordered" evidence="4">
    <location>
        <begin position="653"/>
        <end position="754"/>
    </location>
</feature>
<dbReference type="Gene3D" id="2.10.220.10">
    <property type="entry name" value="Hormone Receptor, Insulin-like Growth Factor Receptor 1, Chain A, domain 2"/>
    <property type="match status" value="3"/>
</dbReference>
<evidence type="ECO:0000259" key="8">
    <source>
        <dbReference type="PROSITE" id="PS50923"/>
    </source>
</evidence>
<keyword evidence="5" id="KW-0472">Membrane</keyword>
<dbReference type="GeneID" id="85498274"/>
<dbReference type="InterPro" id="IPR002049">
    <property type="entry name" value="LE_dom"/>
</dbReference>
<sequence>MRLLLALIALVAASAEVCAPAGCLSGNSTSQLLASDGTTYITPGFHNFSLRATSHVNQTISQTSDSTRVLPPPKPLIFPRPFYVGEPGSGSWESLYLPPNWYALIGGHAIWGAVPNRGELAADKNDIETFGSALCSPPCSHGNCTPSPTNDNPTCICGPGWAGTACDECAPNHYGPSCQVCLETCPRCDDGLEGSGYCLGPSGPEACNCVHGSCGTDGKCTCSAGWKTDPTQPKQCNTCVKGFYLTSNGECAVCPAGCTECVLSGSQVEPMCTACAANMNLNQAVPSRCQALSPCAAREYYDLEAFTCNACSGICDSCTGPSFNDCITCVFPRAMLKGKCEYMEAQSGVCDSSLTKLDGTFVRSKEKGICDSCPVGCKKCHMPEWNLAKPWGDIACTACQDGYILQDKACVKECTPGSFWSSNNDTSGTCQACDAACKMCLGNAEHCTSCASGPVFNGTCVDLCPERTHLVGSVCLPCHPDCQTCSAPGVDQCLTCPADRPVLSNGRCIPYCSPGTVLEQGNCRPCGGNCTSCLPSGCTACVDDFILSGGVCSLAACEGPFASGLGVCLSAFVQTTSSNPNTSQPKPKSKSGNLLWLAGVGSGLALLLLSAVWFVRRERRRTRDATTEFARQMDDQSVRKRLARLFGSDEPRPRLREFRLRPRTARSRMPRAPDAPDVRKPPRTPPPKKPSVDAQWVTPPPPYAPRKCPTSPRFVNIPLEPLSLPPPPRASPSPIRTPDQNLTTQGKGPADAVPLSPEAIRELGELWPHFGRRCSHGIV</sequence>
<dbReference type="SMART" id="SM00261">
    <property type="entry name" value="FU"/>
    <property type="match status" value="6"/>
</dbReference>
<dbReference type="InterPro" id="IPR009030">
    <property type="entry name" value="Growth_fac_rcpt_cys_sf"/>
</dbReference>
<reference evidence="9" key="1">
    <citation type="journal article" date="2023" name="BMC Genomics">
        <title>Chromosome-level genome assemblies of Cutaneotrichosporon spp. (Trichosporonales, Basidiomycota) reveal imbalanced evolution between nucleotide sequences and chromosome synteny.</title>
        <authorList>
            <person name="Kobayashi Y."/>
            <person name="Kayamori A."/>
            <person name="Aoki K."/>
            <person name="Shiwa Y."/>
            <person name="Matsutani M."/>
            <person name="Fujita N."/>
            <person name="Sugita T."/>
            <person name="Iwasaki W."/>
            <person name="Tanaka N."/>
            <person name="Takashima M."/>
        </authorList>
    </citation>
    <scope>NUCLEOTIDE SEQUENCE</scope>
    <source>
        <strain evidence="9">HIS019</strain>
    </source>
</reference>
<evidence type="ECO:0000256" key="1">
    <source>
        <dbReference type="ARBA" id="ARBA00022536"/>
    </source>
</evidence>
<proteinExistence type="predicted"/>
<keyword evidence="5" id="KW-0812">Transmembrane</keyword>
<dbReference type="CDD" id="cd00064">
    <property type="entry name" value="FU"/>
    <property type="match status" value="1"/>
</dbReference>
<dbReference type="Proteomes" id="UP001233271">
    <property type="component" value="Chromosome 6"/>
</dbReference>
<keyword evidence="5" id="KW-1133">Transmembrane helix</keyword>
<dbReference type="SMART" id="SM00181">
    <property type="entry name" value="EGF"/>
    <property type="match status" value="6"/>
</dbReference>
<dbReference type="InterPro" id="IPR006212">
    <property type="entry name" value="Furin_repeat"/>
</dbReference>
<evidence type="ECO:0000256" key="6">
    <source>
        <dbReference type="SAM" id="SignalP"/>
    </source>
</evidence>
<feature type="transmembrane region" description="Helical" evidence="5">
    <location>
        <begin position="594"/>
        <end position="615"/>
    </location>
</feature>
<dbReference type="PROSITE" id="PS50923">
    <property type="entry name" value="SUSHI"/>
    <property type="match status" value="1"/>
</dbReference>
<evidence type="ECO:0000256" key="5">
    <source>
        <dbReference type="SAM" id="Phobius"/>
    </source>
</evidence>
<dbReference type="SUPFAM" id="SSF57184">
    <property type="entry name" value="Growth factor receptor domain"/>
    <property type="match status" value="2"/>
</dbReference>
<dbReference type="PANTHER" id="PTHR45756">
    <property type="entry name" value="PALMITOYLTRANSFERASE"/>
    <property type="match status" value="1"/>
</dbReference>
<dbReference type="InterPro" id="IPR053215">
    <property type="entry name" value="TKL_Ser/Thr_kinase"/>
</dbReference>
<evidence type="ECO:0000256" key="3">
    <source>
        <dbReference type="PROSITE-ProRule" id="PRU00076"/>
    </source>
</evidence>
<name>A0AA48L9H9_9TREE</name>
<feature type="chain" id="PRO_5041359250" description="EGF-like domain-containing protein" evidence="6">
    <location>
        <begin position="16"/>
        <end position="779"/>
    </location>
</feature>
<evidence type="ECO:0000313" key="9">
    <source>
        <dbReference type="EMBL" id="BEI94404.1"/>
    </source>
</evidence>
<comment type="caution">
    <text evidence="3">Lacks conserved residue(s) required for the propagation of feature annotation.</text>
</comment>
<dbReference type="PANTHER" id="PTHR45756:SF1">
    <property type="entry name" value="PROTEIN KINASE DOMAIN CONTAINING PROTEIN"/>
    <property type="match status" value="1"/>
</dbReference>
<dbReference type="AlphaFoldDB" id="A0AA48L9H9"/>
<keyword evidence="10" id="KW-1185">Reference proteome</keyword>
<accession>A0AA48L9H9</accession>
<evidence type="ECO:0000259" key="7">
    <source>
        <dbReference type="PROSITE" id="PS50026"/>
    </source>
</evidence>
<evidence type="ECO:0000313" key="10">
    <source>
        <dbReference type="Proteomes" id="UP001233271"/>
    </source>
</evidence>
<feature type="domain" description="Sushi" evidence="8">
    <location>
        <begin position="378"/>
        <end position="432"/>
    </location>
</feature>
<evidence type="ECO:0000256" key="4">
    <source>
        <dbReference type="SAM" id="MobiDB-lite"/>
    </source>
</evidence>